<organism evidence="1 2">
    <name type="scientific">Candidatus Sneabacter namystus</name>
    <dbReference type="NCBI Taxonomy" id="2601646"/>
    <lineage>
        <taxon>Bacteria</taxon>
        <taxon>Pseudomonadati</taxon>
        <taxon>Pseudomonadota</taxon>
        <taxon>Alphaproteobacteria</taxon>
        <taxon>Rickettsiales</taxon>
        <taxon>Rickettsiaceae</taxon>
        <taxon>Rickettsieae</taxon>
        <taxon>Candidatus Sneabacter</taxon>
    </lineage>
</organism>
<name>A0A5C0UIL8_9RICK</name>
<gene>
    <name evidence="1" type="ORF">FZC37_00160</name>
</gene>
<keyword evidence="2" id="KW-1185">Reference proteome</keyword>
<reference evidence="1 2" key="1">
    <citation type="submission" date="2019-08" db="EMBL/GenBank/DDBJ databases">
        <title>Highly reduced genomes of protist endosymbionts show evolutionary convergence.</title>
        <authorList>
            <person name="George E."/>
            <person name="Husnik F."/>
            <person name="Tashyreva D."/>
            <person name="Prokopchuk G."/>
            <person name="Horak A."/>
            <person name="Kwong W.K."/>
            <person name="Lukes J."/>
            <person name="Keeling P.J."/>
        </authorList>
    </citation>
    <scope>NUCLEOTIDE SEQUENCE [LARGE SCALE GENOMIC DNA]</scope>
    <source>
        <strain evidence="1">1621</strain>
    </source>
</reference>
<accession>A0A5C0UIL8</accession>
<dbReference type="RefSeq" id="WP_148951724.1">
    <property type="nucleotide sequence ID" value="NZ_CP043312.1"/>
</dbReference>
<protein>
    <submittedName>
        <fullName evidence="1">Uncharacterized protein</fullName>
    </submittedName>
</protein>
<evidence type="ECO:0000313" key="1">
    <source>
        <dbReference type="EMBL" id="QEK39363.1"/>
    </source>
</evidence>
<dbReference type="KEGG" id="snay:FZC37_00160"/>
<dbReference type="AlphaFoldDB" id="A0A5C0UIL8"/>
<dbReference type="Proteomes" id="UP000323844">
    <property type="component" value="Chromosome"/>
</dbReference>
<sequence length="507" mass="56644">MLKSFKTFADKENANMLVSTNRMARERSGAKDISFSIQPVEAVVGKVELARGISNESISLLTFGQKQNIQEVGARWTEINRHSGIEKAFVLSRNDYVYGSEAVLNLVDTGSLQQKLQVGPVSYVSVFCPFISYAGSSQESYFMRLCHTTLPNSVQVKWDGISDTAVCGKFNLLLPQNGGPLLDAAIPSGMALFRTDSYGTREVNYPLSEQEWLSTHQICHNTYQDTLSAQQETQQYVCHVILEKEAFLRKIEVPQAFVSIERCDYLPHPENIFNDPTGPAFLKLEFFTKGDTDRSTAFLNQVMAARAAVEHCGATFAKWNNKASESQGAYIDEGLALFSCLFAVTPSVDQLEGDACREVMQRHQALKMSGFIHYNNFIKGKETQSIQDNTPEWFQRIHKILSSEQRHQACSIKTKDIGRGSKVFKGDVTLMIGNAEKPVDLFCINFKCGDQVSSYLPDHLYLKSQQEAIEAVKIDNHVCPLSHDLAHQDAMLKIVGGTELLFSEISE</sequence>
<proteinExistence type="predicted"/>
<dbReference type="EMBL" id="CP043312">
    <property type="protein sequence ID" value="QEK39363.1"/>
    <property type="molecule type" value="Genomic_DNA"/>
</dbReference>
<evidence type="ECO:0000313" key="2">
    <source>
        <dbReference type="Proteomes" id="UP000323844"/>
    </source>
</evidence>